<evidence type="ECO:0000313" key="1">
    <source>
        <dbReference type="EMBL" id="VEP15060.1"/>
    </source>
</evidence>
<reference evidence="1 2" key="1">
    <citation type="submission" date="2019-01" db="EMBL/GenBank/DDBJ databases">
        <authorList>
            <person name="Brito A."/>
        </authorList>
    </citation>
    <scope>NUCLEOTIDE SEQUENCE [LARGE SCALE GENOMIC DNA]</scope>
    <source>
        <strain evidence="1">1</strain>
    </source>
</reference>
<dbReference type="AlphaFoldDB" id="A0A563VUD7"/>
<accession>A0A563VUD7</accession>
<evidence type="ECO:0000313" key="2">
    <source>
        <dbReference type="Proteomes" id="UP000320055"/>
    </source>
</evidence>
<dbReference type="EMBL" id="CAACVJ010000228">
    <property type="protein sequence ID" value="VEP15060.1"/>
    <property type="molecule type" value="Genomic_DNA"/>
</dbReference>
<proteinExistence type="predicted"/>
<name>A0A563VUD7_9CYAN</name>
<keyword evidence="2" id="KW-1185">Reference proteome</keyword>
<organism evidence="1 2">
    <name type="scientific">Hyella patelloides LEGE 07179</name>
    <dbReference type="NCBI Taxonomy" id="945734"/>
    <lineage>
        <taxon>Bacteria</taxon>
        <taxon>Bacillati</taxon>
        <taxon>Cyanobacteriota</taxon>
        <taxon>Cyanophyceae</taxon>
        <taxon>Pleurocapsales</taxon>
        <taxon>Hyellaceae</taxon>
        <taxon>Hyella</taxon>
    </lineage>
</organism>
<gene>
    <name evidence="1" type="ORF">H1P_3030003</name>
</gene>
<protein>
    <submittedName>
        <fullName evidence="1">Uncharacterized protein</fullName>
    </submittedName>
</protein>
<dbReference type="Proteomes" id="UP000320055">
    <property type="component" value="Unassembled WGS sequence"/>
</dbReference>
<sequence length="47" mass="5480">MTCNYLSLELKLKKEKTNLFLGFTFGLNSNTRLIKIEMLTIMILPML</sequence>